<dbReference type="PANTHER" id="PTHR38075">
    <property type="entry name" value="DUF4139 DOMAIN-CONTAINING PROTEIN"/>
    <property type="match status" value="1"/>
</dbReference>
<organism evidence="1 3">
    <name type="scientific">Rotaria sordida</name>
    <dbReference type="NCBI Taxonomy" id="392033"/>
    <lineage>
        <taxon>Eukaryota</taxon>
        <taxon>Metazoa</taxon>
        <taxon>Spiralia</taxon>
        <taxon>Gnathifera</taxon>
        <taxon>Rotifera</taxon>
        <taxon>Eurotatoria</taxon>
        <taxon>Bdelloidea</taxon>
        <taxon>Philodinida</taxon>
        <taxon>Philodinidae</taxon>
        <taxon>Rotaria</taxon>
    </lineage>
</organism>
<evidence type="ECO:0000313" key="3">
    <source>
        <dbReference type="Proteomes" id="UP000663864"/>
    </source>
</evidence>
<dbReference type="PANTHER" id="PTHR38075:SF1">
    <property type="entry name" value="DUF4139 DOMAIN-CONTAINING PROTEIN"/>
    <property type="match status" value="1"/>
</dbReference>
<evidence type="ECO:0000313" key="1">
    <source>
        <dbReference type="EMBL" id="CAF0799536.1"/>
    </source>
</evidence>
<proteinExistence type="predicted"/>
<accession>A0A813SMZ0</accession>
<dbReference type="EMBL" id="CAJOBD010000013">
    <property type="protein sequence ID" value="CAF3533604.1"/>
    <property type="molecule type" value="Genomic_DNA"/>
</dbReference>
<protein>
    <submittedName>
        <fullName evidence="1">Uncharacterized protein</fullName>
    </submittedName>
</protein>
<gene>
    <name evidence="2" type="ORF">JBS370_LOCUS494</name>
    <name evidence="1" type="ORF">ZHD862_LOCUS2337</name>
</gene>
<reference evidence="1" key="1">
    <citation type="submission" date="2021-02" db="EMBL/GenBank/DDBJ databases">
        <authorList>
            <person name="Nowell W R."/>
        </authorList>
    </citation>
    <scope>NUCLEOTIDE SEQUENCE</scope>
</reference>
<dbReference type="AlphaFoldDB" id="A0A813SMZ0"/>
<dbReference type="Proteomes" id="UP000663864">
    <property type="component" value="Unassembled WGS sequence"/>
</dbReference>
<dbReference type="EMBL" id="CAJNOT010000045">
    <property type="protein sequence ID" value="CAF0799536.1"/>
    <property type="molecule type" value="Genomic_DNA"/>
</dbReference>
<name>A0A813SMZ0_9BILA</name>
<sequence>MINGIHIQIYNNIAEISQSISPYDLPIIFSQQEWYNIRSDSIRLVNKCVNVRAQIISFNHTSLNGQKLMIKRNVDNDTYTEGIMIDETRNLIHDLIDNTFYTLTNDRIRYLSIPPVGKYLVDFVLETCTNEQLYIRYLQNNIKWKVRYDLLLESNNTDSILQAYAVIQNDGSSSLMINSAELISGDVNIQSSSSNNGDSGEETASLANVDNGFVQSEVVILQNNGNGDSSPTISDAEELIGVYIFSINETFTLDPRSNYILPMFRPIIDIERYGSIEKYFSSMDNRGNAQRAYRLRVEEKFLPRGQVFIRESDRLVGETYWPDLASNETNEFNLGQDPDLRYIEYVKLNSRRKVNQPNGNRFVLSTYTINLSLINNKQRSINIEYRLRFTSQTYLRLKENTTNNLLQLDGSSIIGTFQLNSNDEQQFTFIFETE</sequence>
<dbReference type="Proteomes" id="UP000663836">
    <property type="component" value="Unassembled WGS sequence"/>
</dbReference>
<comment type="caution">
    <text evidence="1">The sequence shown here is derived from an EMBL/GenBank/DDBJ whole genome shotgun (WGS) entry which is preliminary data.</text>
</comment>
<evidence type="ECO:0000313" key="2">
    <source>
        <dbReference type="EMBL" id="CAF3533604.1"/>
    </source>
</evidence>